<gene>
    <name evidence="3" type="ORF">CLUMA_CG017738</name>
</gene>
<evidence type="ECO:0000256" key="2">
    <source>
        <dbReference type="SAM" id="SignalP"/>
    </source>
</evidence>
<feature type="chain" id="PRO_5013153688" evidence="2">
    <location>
        <begin position="25"/>
        <end position="237"/>
    </location>
</feature>
<dbReference type="AlphaFoldDB" id="A0A1J1IY95"/>
<dbReference type="EMBL" id="CVRI01000063">
    <property type="protein sequence ID" value="CRL04674.1"/>
    <property type="molecule type" value="Genomic_DNA"/>
</dbReference>
<feature type="signal peptide" evidence="2">
    <location>
        <begin position="1"/>
        <end position="24"/>
    </location>
</feature>
<keyword evidence="2" id="KW-0732">Signal</keyword>
<keyword evidence="1" id="KW-1133">Transmembrane helix</keyword>
<keyword evidence="1" id="KW-0472">Membrane</keyword>
<protein>
    <submittedName>
        <fullName evidence="3">CLUMA_CG017738, isoform A</fullName>
    </submittedName>
</protein>
<keyword evidence="1" id="KW-0812">Transmembrane</keyword>
<evidence type="ECO:0000256" key="1">
    <source>
        <dbReference type="SAM" id="Phobius"/>
    </source>
</evidence>
<proteinExistence type="predicted"/>
<accession>A0A1J1IY95</accession>
<reference evidence="3 4" key="1">
    <citation type="submission" date="2015-04" db="EMBL/GenBank/DDBJ databases">
        <authorList>
            <person name="Syromyatnikov M.Y."/>
            <person name="Popov V.N."/>
        </authorList>
    </citation>
    <scope>NUCLEOTIDE SEQUENCE [LARGE SCALE GENOMIC DNA]</scope>
</reference>
<dbReference type="Proteomes" id="UP000183832">
    <property type="component" value="Unassembled WGS sequence"/>
</dbReference>
<feature type="transmembrane region" description="Helical" evidence="1">
    <location>
        <begin position="70"/>
        <end position="96"/>
    </location>
</feature>
<sequence>MKKMYAKLFLIIFFVIISFNQINCNYTNNDISNGLNEDHEDSNVNESCPCEGQGCHPLCMKDEDTSLGMLFMLTASQVILATAIIMGISAVITIILRVCSRTRFQRNTQNLTNIPDEFQRTGIRASLTSLQQRVMSKLRDRPPRYETRHNYEFQRRQRNNTRIPILNPGAVTSTVNIPPPAYEVGDNNSASELPPTYTIAIEDTGGVLNQPLPIDERETTNENDISRNRTTDNVLHI</sequence>
<name>A0A1J1IY95_9DIPT</name>
<organism evidence="3 4">
    <name type="scientific">Clunio marinus</name>
    <dbReference type="NCBI Taxonomy" id="568069"/>
    <lineage>
        <taxon>Eukaryota</taxon>
        <taxon>Metazoa</taxon>
        <taxon>Ecdysozoa</taxon>
        <taxon>Arthropoda</taxon>
        <taxon>Hexapoda</taxon>
        <taxon>Insecta</taxon>
        <taxon>Pterygota</taxon>
        <taxon>Neoptera</taxon>
        <taxon>Endopterygota</taxon>
        <taxon>Diptera</taxon>
        <taxon>Nematocera</taxon>
        <taxon>Chironomoidea</taxon>
        <taxon>Chironomidae</taxon>
        <taxon>Clunio</taxon>
    </lineage>
</organism>
<dbReference type="OrthoDB" id="7791663at2759"/>
<evidence type="ECO:0000313" key="4">
    <source>
        <dbReference type="Proteomes" id="UP000183832"/>
    </source>
</evidence>
<evidence type="ECO:0000313" key="3">
    <source>
        <dbReference type="EMBL" id="CRL04674.1"/>
    </source>
</evidence>
<keyword evidence="4" id="KW-1185">Reference proteome</keyword>